<keyword evidence="1" id="KW-0479">Metal-binding</keyword>
<keyword evidence="2 5" id="KW-0863">Zinc-finger</keyword>
<dbReference type="SUPFAM" id="SSF57716">
    <property type="entry name" value="Glucocorticoid receptor-like (DNA-binding domain)"/>
    <property type="match status" value="1"/>
</dbReference>
<evidence type="ECO:0000313" key="7">
    <source>
        <dbReference type="EMBL" id="KAL3890276.1"/>
    </source>
</evidence>
<keyword evidence="3" id="KW-0862">Zinc</keyword>
<evidence type="ECO:0000256" key="1">
    <source>
        <dbReference type="ARBA" id="ARBA00022723"/>
    </source>
</evidence>
<dbReference type="InterPro" id="IPR006612">
    <property type="entry name" value="THAP_Znf"/>
</dbReference>
<name>A0ABD3XXB1_SINWO</name>
<dbReference type="InterPro" id="IPR052224">
    <property type="entry name" value="THAP_domain_protein"/>
</dbReference>
<comment type="caution">
    <text evidence="7">The sequence shown here is derived from an EMBL/GenBank/DDBJ whole genome shotgun (WGS) entry which is preliminary data.</text>
</comment>
<dbReference type="PANTHER" id="PTHR46927">
    <property type="entry name" value="AGAP005574-PA"/>
    <property type="match status" value="1"/>
</dbReference>
<dbReference type="GO" id="GO:0003677">
    <property type="term" value="F:DNA binding"/>
    <property type="evidence" value="ECO:0007669"/>
    <property type="project" value="UniProtKB-UniRule"/>
</dbReference>
<organism evidence="7 8">
    <name type="scientific">Sinanodonta woodiana</name>
    <name type="common">Chinese pond mussel</name>
    <name type="synonym">Anodonta woodiana</name>
    <dbReference type="NCBI Taxonomy" id="1069815"/>
    <lineage>
        <taxon>Eukaryota</taxon>
        <taxon>Metazoa</taxon>
        <taxon>Spiralia</taxon>
        <taxon>Lophotrochozoa</taxon>
        <taxon>Mollusca</taxon>
        <taxon>Bivalvia</taxon>
        <taxon>Autobranchia</taxon>
        <taxon>Heteroconchia</taxon>
        <taxon>Palaeoheterodonta</taxon>
        <taxon>Unionida</taxon>
        <taxon>Unionoidea</taxon>
        <taxon>Unionidae</taxon>
        <taxon>Unioninae</taxon>
        <taxon>Sinanodonta</taxon>
    </lineage>
</organism>
<keyword evidence="8" id="KW-1185">Reference proteome</keyword>
<accession>A0ABD3XXB1</accession>
<gene>
    <name evidence="7" type="ORF">ACJMK2_002562</name>
</gene>
<evidence type="ECO:0000256" key="3">
    <source>
        <dbReference type="ARBA" id="ARBA00022833"/>
    </source>
</evidence>
<dbReference type="PROSITE" id="PS50950">
    <property type="entry name" value="ZF_THAP"/>
    <property type="match status" value="1"/>
</dbReference>
<evidence type="ECO:0000313" key="8">
    <source>
        <dbReference type="Proteomes" id="UP001634394"/>
    </source>
</evidence>
<dbReference type="AlphaFoldDB" id="A0ABD3XXB1"/>
<evidence type="ECO:0000256" key="2">
    <source>
        <dbReference type="ARBA" id="ARBA00022771"/>
    </source>
</evidence>
<keyword evidence="4 5" id="KW-0238">DNA-binding</keyword>
<evidence type="ECO:0000259" key="6">
    <source>
        <dbReference type="PROSITE" id="PS50950"/>
    </source>
</evidence>
<dbReference type="PANTHER" id="PTHR46927:SF3">
    <property type="entry name" value="THAP-TYPE DOMAIN-CONTAINING PROTEIN"/>
    <property type="match status" value="1"/>
</dbReference>
<dbReference type="GO" id="GO:0008270">
    <property type="term" value="F:zinc ion binding"/>
    <property type="evidence" value="ECO:0007669"/>
    <property type="project" value="UniProtKB-KW"/>
</dbReference>
<sequence>MPAHFCCVGFNSRQQQNDRRRSCLGFQRNDMLRSKWIAALRRENWLPTDYTRICSKHFIQDSGDSDFVPTIFSYTPGCKQNDYVLRPKSSGISVWLRRTMQKKTIAAEALLSPNTFEESNVSVQLIHFRKRKSVLFHDLAENLHELNEVPCKYVELLKKLKDANETNAIIMNSLQQNTILYRSSKQLHLFLRNVYSLLPRDTKQN</sequence>
<feature type="domain" description="THAP-type" evidence="6">
    <location>
        <begin position="1"/>
        <end position="72"/>
    </location>
</feature>
<proteinExistence type="predicted"/>
<dbReference type="Pfam" id="PF05485">
    <property type="entry name" value="THAP"/>
    <property type="match status" value="1"/>
</dbReference>
<protein>
    <recommendedName>
        <fullName evidence="6">THAP-type domain-containing protein</fullName>
    </recommendedName>
</protein>
<evidence type="ECO:0000256" key="4">
    <source>
        <dbReference type="ARBA" id="ARBA00023125"/>
    </source>
</evidence>
<evidence type="ECO:0000256" key="5">
    <source>
        <dbReference type="PROSITE-ProRule" id="PRU00309"/>
    </source>
</evidence>
<dbReference type="Proteomes" id="UP001634394">
    <property type="component" value="Unassembled WGS sequence"/>
</dbReference>
<reference evidence="7 8" key="1">
    <citation type="submission" date="2024-11" db="EMBL/GenBank/DDBJ databases">
        <title>Chromosome-level genome assembly of the freshwater bivalve Anodonta woodiana.</title>
        <authorList>
            <person name="Chen X."/>
        </authorList>
    </citation>
    <scope>NUCLEOTIDE SEQUENCE [LARGE SCALE GENOMIC DNA]</scope>
    <source>
        <strain evidence="7">MN2024</strain>
        <tissue evidence="7">Gills</tissue>
    </source>
</reference>
<dbReference type="EMBL" id="JBJQND010000001">
    <property type="protein sequence ID" value="KAL3890276.1"/>
    <property type="molecule type" value="Genomic_DNA"/>
</dbReference>